<accession>Q3JMX1</accession>
<evidence type="ECO:0000256" key="2">
    <source>
        <dbReference type="ARBA" id="ARBA00001927"/>
    </source>
</evidence>
<dbReference type="MEROPS" id="C44.003"/>
<name>Q3JMX1_BURP1</name>
<dbReference type="InterPro" id="IPR013785">
    <property type="entry name" value="Aldolase_TIM"/>
</dbReference>
<dbReference type="Gene3D" id="2.160.20.60">
    <property type="entry name" value="Glutamate synthase, alpha subunit, C-terminal domain"/>
    <property type="match status" value="1"/>
</dbReference>
<evidence type="ECO:0000256" key="12">
    <source>
        <dbReference type="ARBA" id="ARBA00023002"/>
    </source>
</evidence>
<dbReference type="FunFam" id="3.60.20.10:FF:000001">
    <property type="entry name" value="Glutamate synthase, large subunit"/>
    <property type="match status" value="1"/>
</dbReference>
<evidence type="ECO:0000256" key="14">
    <source>
        <dbReference type="ARBA" id="ARBA00023014"/>
    </source>
</evidence>
<keyword evidence="8" id="KW-0288">FMN</keyword>
<keyword evidence="14" id="KW-0411">Iron-sulfur</keyword>
<comment type="cofactor">
    <cofactor evidence="3">
        <name>FAD</name>
        <dbReference type="ChEBI" id="CHEBI:57692"/>
    </cofactor>
</comment>
<dbReference type="InterPro" id="IPR017932">
    <property type="entry name" value="GATase_2_dom"/>
</dbReference>
<dbReference type="PANTHER" id="PTHR11938">
    <property type="entry name" value="FAD NADPH DEHYDROGENASE/OXIDOREDUCTASE"/>
    <property type="match status" value="1"/>
</dbReference>
<feature type="domain" description="Glutamine amidotransferase type-2" evidence="22">
    <location>
        <begin position="108"/>
        <end position="508"/>
    </location>
</feature>
<dbReference type="FunFam" id="3.20.20.70:FF:000031">
    <property type="entry name" value="Glutamate synthase 1 [NADH]"/>
    <property type="match status" value="1"/>
</dbReference>
<keyword evidence="13" id="KW-0408">Iron</keyword>
<dbReference type="Pfam" id="PF04898">
    <property type="entry name" value="Glu_syn_central"/>
    <property type="match status" value="1"/>
</dbReference>
<comment type="pathway">
    <text evidence="17">Amino-acid biosynthesis; L-glutamate biosynthesis via GLT pathway; L-glutamate from 2-oxoglutarate and L-glutamine (NADP(+) route): step 1/1.</text>
</comment>
<feature type="region of interest" description="Disordered" evidence="21">
    <location>
        <begin position="43"/>
        <end position="75"/>
    </location>
</feature>
<dbReference type="GO" id="GO:0046872">
    <property type="term" value="F:metal ion binding"/>
    <property type="evidence" value="ECO:0007669"/>
    <property type="project" value="UniProtKB-KW"/>
</dbReference>
<evidence type="ECO:0000256" key="13">
    <source>
        <dbReference type="ARBA" id="ARBA00023004"/>
    </source>
</evidence>
<evidence type="ECO:0000256" key="18">
    <source>
        <dbReference type="ARBA" id="ARBA00048151"/>
    </source>
</evidence>
<keyword evidence="9" id="KW-0479">Metal-binding</keyword>
<evidence type="ECO:0000313" key="24">
    <source>
        <dbReference type="Proteomes" id="UP000002700"/>
    </source>
</evidence>
<evidence type="ECO:0000259" key="22">
    <source>
        <dbReference type="PROSITE" id="PS51278"/>
    </source>
</evidence>
<evidence type="ECO:0000256" key="10">
    <source>
        <dbReference type="ARBA" id="ARBA00022827"/>
    </source>
</evidence>
<evidence type="ECO:0000256" key="20">
    <source>
        <dbReference type="ARBA" id="ARBA00079921"/>
    </source>
</evidence>
<dbReference type="HOGENOM" id="CLU_000422_8_2_4"/>
<dbReference type="GO" id="GO:0004355">
    <property type="term" value="F:glutamate synthase (NADPH) activity"/>
    <property type="evidence" value="ECO:0007669"/>
    <property type="project" value="UniProtKB-EC"/>
</dbReference>
<dbReference type="InterPro" id="IPR002489">
    <property type="entry name" value="Glu_synth_asu_C"/>
</dbReference>
<evidence type="ECO:0000256" key="8">
    <source>
        <dbReference type="ARBA" id="ARBA00022643"/>
    </source>
</evidence>
<protein>
    <recommendedName>
        <fullName evidence="19">Glutamate synthase [NADPH] large chain</fullName>
        <ecNumber evidence="5">1.4.1.13</ecNumber>
    </recommendedName>
    <alternativeName>
        <fullName evidence="20">Glutamate synthase subunit alpha</fullName>
    </alternativeName>
</protein>
<gene>
    <name evidence="23" type="primary">gltB</name>
    <name evidence="23" type="ordered locus">BURPS1710b_3718</name>
</gene>
<feature type="compositionally biased region" description="Basic and acidic residues" evidence="21">
    <location>
        <begin position="53"/>
        <end position="62"/>
    </location>
</feature>
<comment type="cofactor">
    <cofactor evidence="1">
        <name>FMN</name>
        <dbReference type="ChEBI" id="CHEBI:58210"/>
    </cofactor>
</comment>
<evidence type="ECO:0000256" key="16">
    <source>
        <dbReference type="ARBA" id="ARBA00023291"/>
    </source>
</evidence>
<keyword evidence="6" id="KW-0028">Amino-acid biosynthesis</keyword>
<evidence type="ECO:0000256" key="17">
    <source>
        <dbReference type="ARBA" id="ARBA00037898"/>
    </source>
</evidence>
<dbReference type="InterPro" id="IPR006982">
    <property type="entry name" value="Glu_synth_centr_N"/>
</dbReference>
<keyword evidence="10" id="KW-0274">FAD</keyword>
<organism evidence="23 24">
    <name type="scientific">Burkholderia pseudomallei (strain 1710b)</name>
    <dbReference type="NCBI Taxonomy" id="320372"/>
    <lineage>
        <taxon>Bacteria</taxon>
        <taxon>Pseudomonadati</taxon>
        <taxon>Pseudomonadota</taxon>
        <taxon>Betaproteobacteria</taxon>
        <taxon>Burkholderiales</taxon>
        <taxon>Burkholderiaceae</taxon>
        <taxon>Burkholderia</taxon>
        <taxon>pseudomallei group</taxon>
    </lineage>
</organism>
<dbReference type="FunFam" id="3.20.20.70:FF:000053">
    <property type="entry name" value="Glutamate synthase large subunit"/>
    <property type="match status" value="1"/>
</dbReference>
<dbReference type="GO" id="GO:0019676">
    <property type="term" value="P:ammonia assimilation cycle"/>
    <property type="evidence" value="ECO:0007669"/>
    <property type="project" value="TreeGrafter"/>
</dbReference>
<comment type="similarity">
    <text evidence="4">Belongs to the glutamate synthase family.</text>
</comment>
<evidence type="ECO:0000256" key="1">
    <source>
        <dbReference type="ARBA" id="ARBA00001917"/>
    </source>
</evidence>
<dbReference type="KEGG" id="bpm:BURPS1710b_3718"/>
<evidence type="ECO:0000256" key="4">
    <source>
        <dbReference type="ARBA" id="ARBA00009716"/>
    </source>
</evidence>
<dbReference type="EMBL" id="CP000124">
    <property type="protein sequence ID" value="ABA49676.1"/>
    <property type="molecule type" value="Genomic_DNA"/>
</dbReference>
<dbReference type="InterPro" id="IPR050711">
    <property type="entry name" value="ET-N_metabolism_enzyme"/>
</dbReference>
<evidence type="ECO:0000256" key="9">
    <source>
        <dbReference type="ARBA" id="ARBA00022723"/>
    </source>
</evidence>
<reference evidence="23 24" key="1">
    <citation type="submission" date="2005-09" db="EMBL/GenBank/DDBJ databases">
        <authorList>
            <person name="Woods D.E."/>
            <person name="Nierman W.C."/>
        </authorList>
    </citation>
    <scope>NUCLEOTIDE SEQUENCE [LARGE SCALE GENOMIC DNA]</scope>
    <source>
        <strain evidence="23 24">1710b</strain>
    </source>
</reference>
<proteinExistence type="inferred from homology"/>
<dbReference type="EnsemblBacteria" id="ABA49676">
    <property type="protein sequence ID" value="ABA49676"/>
    <property type="gene ID" value="BURPS1710b_3718"/>
</dbReference>
<dbReference type="FunFam" id="2.160.20.60:FF:000001">
    <property type="entry name" value="Glutamate synthase, large subunit"/>
    <property type="match status" value="1"/>
</dbReference>
<evidence type="ECO:0000256" key="21">
    <source>
        <dbReference type="SAM" id="MobiDB-lite"/>
    </source>
</evidence>
<sequence>MPHFDAAPINRDNRAPTWKLGCDHRDLFAIPLIRRVYSEFRRSQAHPHLPGRPRRDPHEGGRRATSKWFQRPRGPLSDGVPMIDHQQPKSALPAAQGLYDPQNEHDACGVGFVAHIKGKKSHEIIEQGLKILENLDHRGAVGADPLMGDGAGILIQIPDAFYREEMARQDVTLPPAGEYGVGMIFLPKESASRIACEQELERTVKAEGQVVLGWRDVPVDHAMPISPAVKASEPVIRQIFIGRGKDVMVTDALERKLYVIRKTASHRIQALKLKHGKEYFVPSMSARTVVYKGLLLAGQVGVYYRDLQDARTVSALALVHQRFSTNTFPAWELAHPYRMIAHNGEINTVKGNVNWLNARTGAIASHVLGDDLPKLWPLIYPGQSDTASFDNCLELLVMAGYPLVHAVMMMIPEAWEQHTLMDDNRRAFYEYHAAMMEPWDGPAAIAFTDGRQIGATLDRNGLRPARYIITDDDLVIMASEAGVLPIPESKIVKKWRLQPGKMFLIDMEHGRIIDDKELKDNLANAKPYKSWIDAVRIKLDEIEPEGEDVAAERRSAAALLDRQQAFGYTQEDVKFLMAPMAQQGEEAVGSMGNDSPLAVMSNKNKTLYHYFKQLFAQVTNPPIDPIRENMVMSLVSFIGPKPNLLDTNNINPPMRLEVSQPVLDFKDIAKIRSIDRYTGGKFSAYELNICYPVAWGKEGIEARLASLCAEAVDAVKSGYNILIVSDRKTDAENVAIPALLATSAIHTHLVQQGLRTSTGLVVETGSARETHHFALLAGYGAEAVHPYLAMETLAKMAHGLPGDLSPEKAIYNFTKAVGKGLQKVMSKMGISTYMSYTGAQIFEALGLATDLVEKYFKGTASKVGGIGLFEVAEEAIRLHRDAFGENPVLADMLDAGGEYAFRVRGEDHMWTPDSIAKLQHATRGNSYQTYKEYAHLINDQTKRHMTLRGLFEFRVDPAKAIPIDEVEPAKEIVKRFATGAMSLGSISTEAHTTLAIAMNRIGGKSNTGEGGEDENRYRNELRGIPIKVGDTLKSVIGDEIVRDIPLKEGDSLRSKIKQVASGRFGVTAEYLASADQIQIKMAQGAKPGEGGQLPGHKVSEYIGKLRYSVPGVGLISPPPHHDIYSIEDLAQLIHDLKNVNPVASISVKLVSEVGVGTVAAGVAKAKADHVVIAGHDGGTGASPLSSVKHAGTPWELGLAETQQTLVLNRLRGRIRVQADGQMKTGRDIVIGALLGADEFGFATAPLVVEGCIMMRKCHLNTCPVGVATQDPVLRAKFSGQPEHVVNYFFFVAEEAREIMAQLGIAKFDDLVGRADLLDMRRGVEHWKAKGLDFSRVFYQPEGCEGIARRHVESQDHGLERALDHTLIEKAKAAIENGEHVSFIQPVRNVNRTVGAMLSGAIAKKHGHDGLADDAVHIQLKGTAGQSFGAFLAKGVTLDLVGDGNDYVGKGLSGGRIIIRPTNDFRGKSEENIICGNTVMYGALEGEAFFRGVAGERFCVRNSGATAVVEGTGDHGCEYMTGGTVVVLGETGRNFAAGMSGGIAYVYDADGTFAAKCNKSMVALDPVLQQAEQERTVDPALWHAGTTDEALLKGLVERHFQFTGSPRAKSLLENWDAARRQFVKVFPHEYKRALGEIGAKKKAGEVLAA</sequence>
<evidence type="ECO:0000256" key="7">
    <source>
        <dbReference type="ARBA" id="ARBA00022630"/>
    </source>
</evidence>
<dbReference type="InterPro" id="IPR029055">
    <property type="entry name" value="Ntn_hydrolases_N"/>
</dbReference>
<evidence type="ECO:0000313" key="23">
    <source>
        <dbReference type="EMBL" id="ABA49676.1"/>
    </source>
</evidence>
<dbReference type="CDD" id="cd00713">
    <property type="entry name" value="GltS"/>
    <property type="match status" value="1"/>
</dbReference>
<dbReference type="GO" id="GO:0006537">
    <property type="term" value="P:glutamate biosynthetic process"/>
    <property type="evidence" value="ECO:0007669"/>
    <property type="project" value="UniProtKB-KW"/>
</dbReference>
<keyword evidence="11" id="KW-0315">Glutamine amidotransferase</keyword>
<dbReference type="SUPFAM" id="SSF56235">
    <property type="entry name" value="N-terminal nucleophile aminohydrolases (Ntn hydrolases)"/>
    <property type="match status" value="1"/>
</dbReference>
<evidence type="ECO:0000256" key="3">
    <source>
        <dbReference type="ARBA" id="ARBA00001974"/>
    </source>
</evidence>
<dbReference type="Pfam" id="PF01493">
    <property type="entry name" value="GXGXG"/>
    <property type="match status" value="1"/>
</dbReference>
<dbReference type="SUPFAM" id="SSF69336">
    <property type="entry name" value="Alpha subunit of glutamate synthase, C-terminal domain"/>
    <property type="match status" value="1"/>
</dbReference>
<dbReference type="CDD" id="cd02808">
    <property type="entry name" value="GltS_FMN"/>
    <property type="match status" value="1"/>
</dbReference>
<dbReference type="GO" id="GO:0051538">
    <property type="term" value="F:3 iron, 4 sulfur cluster binding"/>
    <property type="evidence" value="ECO:0007669"/>
    <property type="project" value="UniProtKB-KW"/>
</dbReference>
<dbReference type="CDD" id="cd00982">
    <property type="entry name" value="gltB_C"/>
    <property type="match status" value="1"/>
</dbReference>
<dbReference type="Gene3D" id="3.20.20.70">
    <property type="entry name" value="Aldolase class I"/>
    <property type="match status" value="2"/>
</dbReference>
<keyword evidence="7" id="KW-0285">Flavoprotein</keyword>
<evidence type="ECO:0000256" key="11">
    <source>
        <dbReference type="ARBA" id="ARBA00022962"/>
    </source>
</evidence>
<dbReference type="Proteomes" id="UP000002700">
    <property type="component" value="Chromosome I"/>
</dbReference>
<keyword evidence="16" id="KW-0003">3Fe-4S</keyword>
<dbReference type="PROSITE" id="PS51278">
    <property type="entry name" value="GATASE_TYPE_2"/>
    <property type="match status" value="1"/>
</dbReference>
<dbReference type="Pfam" id="PF01645">
    <property type="entry name" value="Glu_synthase"/>
    <property type="match status" value="1"/>
</dbReference>
<dbReference type="InterPro" id="IPR002932">
    <property type="entry name" value="Glu_synthdom"/>
</dbReference>
<evidence type="ECO:0000256" key="6">
    <source>
        <dbReference type="ARBA" id="ARBA00022605"/>
    </source>
</evidence>
<dbReference type="Pfam" id="PF00310">
    <property type="entry name" value="GATase_2"/>
    <property type="match status" value="1"/>
</dbReference>
<evidence type="ECO:0000256" key="19">
    <source>
        <dbReference type="ARBA" id="ARBA00072108"/>
    </source>
</evidence>
<feature type="compositionally biased region" description="Basic residues" evidence="21">
    <location>
        <begin position="43"/>
        <end position="52"/>
    </location>
</feature>
<dbReference type="SUPFAM" id="SSF51395">
    <property type="entry name" value="FMN-linked oxidoreductases"/>
    <property type="match status" value="1"/>
</dbReference>
<dbReference type="Gene3D" id="3.60.20.10">
    <property type="entry name" value="Glutamine Phosphoribosylpyrophosphate, subunit 1, domain 1"/>
    <property type="match status" value="1"/>
</dbReference>
<comment type="catalytic activity">
    <reaction evidence="18">
        <text>2 L-glutamate + NADP(+) = L-glutamine + 2-oxoglutarate + NADPH + H(+)</text>
        <dbReference type="Rhea" id="RHEA:15501"/>
        <dbReference type="ChEBI" id="CHEBI:15378"/>
        <dbReference type="ChEBI" id="CHEBI:16810"/>
        <dbReference type="ChEBI" id="CHEBI:29985"/>
        <dbReference type="ChEBI" id="CHEBI:57783"/>
        <dbReference type="ChEBI" id="CHEBI:58349"/>
        <dbReference type="ChEBI" id="CHEBI:58359"/>
        <dbReference type="EC" id="1.4.1.13"/>
    </reaction>
</comment>
<dbReference type="EC" id="1.4.1.13" evidence="5"/>
<evidence type="ECO:0000256" key="5">
    <source>
        <dbReference type="ARBA" id="ARBA00012079"/>
    </source>
</evidence>
<keyword evidence="15" id="KW-0314">Glutamate biosynthesis</keyword>
<evidence type="ECO:0000256" key="15">
    <source>
        <dbReference type="ARBA" id="ARBA00023164"/>
    </source>
</evidence>
<keyword evidence="12 23" id="KW-0560">Oxidoreductase</keyword>
<dbReference type="PANTHER" id="PTHR11938:SF133">
    <property type="entry name" value="GLUTAMATE SYNTHASE (NADH)"/>
    <property type="match status" value="1"/>
</dbReference>
<comment type="cofactor">
    <cofactor evidence="2">
        <name>[3Fe-4S] cluster</name>
        <dbReference type="ChEBI" id="CHEBI:21137"/>
    </cofactor>
</comment>
<dbReference type="InterPro" id="IPR036485">
    <property type="entry name" value="Glu_synth_asu_C_sf"/>
</dbReference>